<proteinExistence type="predicted"/>
<comment type="caution">
    <text evidence="1">The sequence shown here is derived from an EMBL/GenBank/DDBJ whole genome shotgun (WGS) entry which is preliminary data.</text>
</comment>
<keyword evidence="2" id="KW-1185">Reference proteome</keyword>
<organism evidence="1 2">
    <name type="scientific">Thermogymnomonas acidicola</name>
    <dbReference type="NCBI Taxonomy" id="399579"/>
    <lineage>
        <taxon>Archaea</taxon>
        <taxon>Methanobacteriati</taxon>
        <taxon>Thermoplasmatota</taxon>
        <taxon>Thermoplasmata</taxon>
        <taxon>Thermoplasmatales</taxon>
        <taxon>Thermogymnomonas</taxon>
    </lineage>
</organism>
<gene>
    <name evidence="1" type="ORF">GCM10007108_10150</name>
</gene>
<dbReference type="AlphaFoldDB" id="A0AA37BRK2"/>
<dbReference type="Proteomes" id="UP000632195">
    <property type="component" value="Unassembled WGS sequence"/>
</dbReference>
<sequence length="252" mass="28259">MHGTGMSCIDAVMESLLPFLPAAQVEEAARSCCSIAHYGDSEVRIGAGDQVTISEAIALYSHLCAAQRCTESRAPARYEDVVFDTKNDLFLADDFMPPSVMKSVDTDEPREWKKILQELSIRGQPTIVVLPDGTVVPFSRIHAGGLGKEGVAERIRKSMADLERSEPYWHFTVSRLLRSVLFELERRGRQELTKPMFTKEKARPLIEMGIVADAGQRLLVVKGQDEIREEMERQLAEVRKLARGWLDSKVTL</sequence>
<dbReference type="EMBL" id="BMNY01000001">
    <property type="protein sequence ID" value="GGM74132.1"/>
    <property type="molecule type" value="Genomic_DNA"/>
</dbReference>
<evidence type="ECO:0000313" key="2">
    <source>
        <dbReference type="Proteomes" id="UP000632195"/>
    </source>
</evidence>
<reference evidence="1" key="2">
    <citation type="submission" date="2022-09" db="EMBL/GenBank/DDBJ databases">
        <authorList>
            <person name="Sun Q."/>
            <person name="Ohkuma M."/>
        </authorList>
    </citation>
    <scope>NUCLEOTIDE SEQUENCE</scope>
    <source>
        <strain evidence="1">JCM 13583</strain>
    </source>
</reference>
<protein>
    <submittedName>
        <fullName evidence="1">Uncharacterized protein</fullName>
    </submittedName>
</protein>
<name>A0AA37BRK2_9ARCH</name>
<evidence type="ECO:0000313" key="1">
    <source>
        <dbReference type="EMBL" id="GGM74132.1"/>
    </source>
</evidence>
<accession>A0AA37BRK2</accession>
<reference evidence="1" key="1">
    <citation type="journal article" date="2014" name="Int. J. Syst. Evol. Microbiol.">
        <title>Complete genome sequence of Corynebacterium casei LMG S-19264T (=DSM 44701T), isolated from a smear-ripened cheese.</title>
        <authorList>
            <consortium name="US DOE Joint Genome Institute (JGI-PGF)"/>
            <person name="Walter F."/>
            <person name="Albersmeier A."/>
            <person name="Kalinowski J."/>
            <person name="Ruckert C."/>
        </authorList>
    </citation>
    <scope>NUCLEOTIDE SEQUENCE</scope>
    <source>
        <strain evidence="1">JCM 13583</strain>
    </source>
</reference>